<feature type="compositionally biased region" description="Polar residues" evidence="2">
    <location>
        <begin position="807"/>
        <end position="816"/>
    </location>
</feature>
<dbReference type="Gene3D" id="1.10.506.10">
    <property type="entry name" value="GTPase Activation - p120gap, domain 1"/>
    <property type="match status" value="1"/>
</dbReference>
<dbReference type="InterPro" id="IPR035892">
    <property type="entry name" value="C2_domain_sf"/>
</dbReference>
<dbReference type="Proteomes" id="UP000567179">
    <property type="component" value="Unassembled WGS sequence"/>
</dbReference>
<keyword evidence="1" id="KW-0343">GTPase activation</keyword>
<evidence type="ECO:0008006" key="7">
    <source>
        <dbReference type="Google" id="ProtNLM"/>
    </source>
</evidence>
<keyword evidence="6" id="KW-1185">Reference proteome</keyword>
<dbReference type="GO" id="GO:0005096">
    <property type="term" value="F:GTPase activator activity"/>
    <property type="evidence" value="ECO:0007669"/>
    <property type="project" value="UniProtKB-KW"/>
</dbReference>
<dbReference type="OrthoDB" id="775356at2759"/>
<evidence type="ECO:0000313" key="5">
    <source>
        <dbReference type="EMBL" id="KAF5312645.1"/>
    </source>
</evidence>
<evidence type="ECO:0000313" key="6">
    <source>
        <dbReference type="Proteomes" id="UP000567179"/>
    </source>
</evidence>
<dbReference type="InterPro" id="IPR001936">
    <property type="entry name" value="RasGAP_dom"/>
</dbReference>
<feature type="compositionally biased region" description="Low complexity" evidence="2">
    <location>
        <begin position="732"/>
        <end position="745"/>
    </location>
</feature>
<name>A0A8H5AXD1_9AGAR</name>
<dbReference type="EMBL" id="JAACJJ010000056">
    <property type="protein sequence ID" value="KAF5312645.1"/>
    <property type="molecule type" value="Genomic_DNA"/>
</dbReference>
<feature type="compositionally biased region" description="Polar residues" evidence="2">
    <location>
        <begin position="764"/>
        <end position="776"/>
    </location>
</feature>
<dbReference type="SUPFAM" id="SSF48350">
    <property type="entry name" value="GTPase activation domain, GAP"/>
    <property type="match status" value="1"/>
</dbReference>
<dbReference type="InterPro" id="IPR008936">
    <property type="entry name" value="Rho_GTPase_activation_prot"/>
</dbReference>
<evidence type="ECO:0000259" key="3">
    <source>
        <dbReference type="PROSITE" id="PS50004"/>
    </source>
</evidence>
<reference evidence="5 6" key="1">
    <citation type="journal article" date="2020" name="ISME J.">
        <title>Uncovering the hidden diversity of litter-decomposition mechanisms in mushroom-forming fungi.</title>
        <authorList>
            <person name="Floudas D."/>
            <person name="Bentzer J."/>
            <person name="Ahren D."/>
            <person name="Johansson T."/>
            <person name="Persson P."/>
            <person name="Tunlid A."/>
        </authorList>
    </citation>
    <scope>NUCLEOTIDE SEQUENCE [LARGE SCALE GENOMIC DNA]</scope>
    <source>
        <strain evidence="5 6">CBS 101986</strain>
    </source>
</reference>
<dbReference type="Pfam" id="PF00616">
    <property type="entry name" value="RasGAP"/>
    <property type="match status" value="1"/>
</dbReference>
<feature type="compositionally biased region" description="Basic residues" evidence="2">
    <location>
        <begin position="827"/>
        <end position="839"/>
    </location>
</feature>
<evidence type="ECO:0000259" key="4">
    <source>
        <dbReference type="PROSITE" id="PS50018"/>
    </source>
</evidence>
<organism evidence="5 6">
    <name type="scientific">Psilocybe cf. subviscida</name>
    <dbReference type="NCBI Taxonomy" id="2480587"/>
    <lineage>
        <taxon>Eukaryota</taxon>
        <taxon>Fungi</taxon>
        <taxon>Dikarya</taxon>
        <taxon>Basidiomycota</taxon>
        <taxon>Agaricomycotina</taxon>
        <taxon>Agaricomycetes</taxon>
        <taxon>Agaricomycetidae</taxon>
        <taxon>Agaricales</taxon>
        <taxon>Agaricineae</taxon>
        <taxon>Strophariaceae</taxon>
        <taxon>Psilocybe</taxon>
    </lineage>
</organism>
<protein>
    <recommendedName>
        <fullName evidence="7">Ras-GAP domain-containing protein</fullName>
    </recommendedName>
</protein>
<dbReference type="PANTHER" id="PTHR10194:SF60">
    <property type="entry name" value="RAS GTPASE-ACTIVATING PROTEIN RASKOL"/>
    <property type="match status" value="1"/>
</dbReference>
<dbReference type="InterPro" id="IPR039360">
    <property type="entry name" value="Ras_GTPase"/>
</dbReference>
<dbReference type="InterPro" id="IPR000008">
    <property type="entry name" value="C2_dom"/>
</dbReference>
<feature type="domain" description="C2" evidence="3">
    <location>
        <begin position="176"/>
        <end position="305"/>
    </location>
</feature>
<dbReference type="SMART" id="SM00323">
    <property type="entry name" value="RasGAP"/>
    <property type="match status" value="1"/>
</dbReference>
<feature type="region of interest" description="Disordered" evidence="2">
    <location>
        <begin position="805"/>
        <end position="839"/>
    </location>
</feature>
<accession>A0A8H5AXD1</accession>
<dbReference type="Gene3D" id="2.60.40.150">
    <property type="entry name" value="C2 domain"/>
    <property type="match status" value="1"/>
</dbReference>
<dbReference type="SUPFAM" id="SSF49562">
    <property type="entry name" value="C2 domain (Calcium/lipid-binding domain, CaLB)"/>
    <property type="match status" value="1"/>
</dbReference>
<dbReference type="PROSITE" id="PS50004">
    <property type="entry name" value="C2"/>
    <property type="match status" value="1"/>
</dbReference>
<gene>
    <name evidence="5" type="ORF">D9619_003174</name>
</gene>
<sequence>MSGIWAVFNEMPAKESPREYLVSVEVYISNAAGANLRKPISERKKVDKRGSAGDDYRLREKSSLNWISPHKGLSSAGHWRPAKCKLLEEGDRCLLNVYVDESMLYQTISIHLLNQTDIRQTDNSIFYRKDCLGIYAISGQRWTPSNTIEPLYLQFSNTDMCYTWLALLRSYAIPELYGRWYFPFEGGSYRMWRQVELTVIQGRQLGQSRYNPDGHAADKDDSDSFEADISCEVHLNDALCSRTTVKKGLSSPDWHESFTYSDLPPFDYLEIVIWKEKKLFKPVVIGRTRVNIGNFRRGDTVEGWFPVIQPGSFGSEIQAGELRLKIRVDEEIILPSECYLKLMNTCSSRSFLDWMSDLETRLKLKTISSHLMAVAVATDVAIDQVQKYATREVGNATSQQTLFRGNTTLTKTVELCMTWYGRSFLEASIGTVLRKLIATNIAIEVDPMRLTGKTAKEVERNNEILLYWCQHFWDQIYSVRTECPNELRTIFQTIRKLVEQRYKPDPTTNHTDTPLNNNLPWQSVSAFCFLRFIVPAILHPHLFGLTPGLPSPAVQRSLTLIAKVIQSLANLNSNMQKETFMKGVQTFLKDRLLAMTDYIAVVSTPTTESFLSSSQLSDAERHERLHIVNALHQRKKVMTSLDREAIPNLPHLLDVPKHLAIITSAVIRSSRELSSLPRTGDDTDLYVDEFCSRCFEVEEEALERVSQLATRLKSDDGTKLRTHAASDPGHASLSSSQITTTMSSSRVSPRQRKMSRPTTAPAPSGSTSPIRQTYSPTVLAVTSPRAFATILPEDQRVHSPRAVYMPPQSNATQGYVQPQPDIDDPTRKRKGLLKGILRR</sequence>
<dbReference type="Pfam" id="PF00168">
    <property type="entry name" value="C2"/>
    <property type="match status" value="1"/>
</dbReference>
<dbReference type="PROSITE" id="PS50018">
    <property type="entry name" value="RAS_GTPASE_ACTIV_2"/>
    <property type="match status" value="1"/>
</dbReference>
<proteinExistence type="predicted"/>
<comment type="caution">
    <text evidence="5">The sequence shown here is derived from an EMBL/GenBank/DDBJ whole genome shotgun (WGS) entry which is preliminary data.</text>
</comment>
<evidence type="ECO:0000256" key="2">
    <source>
        <dbReference type="SAM" id="MobiDB-lite"/>
    </source>
</evidence>
<dbReference type="PANTHER" id="PTHR10194">
    <property type="entry name" value="RAS GTPASE-ACTIVATING PROTEINS"/>
    <property type="match status" value="1"/>
</dbReference>
<dbReference type="AlphaFoldDB" id="A0A8H5AXD1"/>
<dbReference type="CDD" id="cd05137">
    <property type="entry name" value="RasGAP_CLA2_BUD2"/>
    <property type="match status" value="1"/>
</dbReference>
<evidence type="ECO:0000256" key="1">
    <source>
        <dbReference type="ARBA" id="ARBA00022468"/>
    </source>
</evidence>
<feature type="domain" description="Ras-GAP" evidence="4">
    <location>
        <begin position="363"/>
        <end position="570"/>
    </location>
</feature>
<dbReference type="SMART" id="SM00239">
    <property type="entry name" value="C2"/>
    <property type="match status" value="1"/>
</dbReference>
<feature type="region of interest" description="Disordered" evidence="2">
    <location>
        <begin position="719"/>
        <end position="776"/>
    </location>
</feature>